<dbReference type="InterPro" id="IPR029069">
    <property type="entry name" value="HotDog_dom_sf"/>
</dbReference>
<comment type="caution">
    <text evidence="3">The sequence shown here is derived from an EMBL/GenBank/DDBJ whole genome shotgun (WGS) entry which is preliminary data.</text>
</comment>
<organism evidence="3 4">
    <name type="scientific">Amnibacterium kyonggiense</name>
    <dbReference type="NCBI Taxonomy" id="595671"/>
    <lineage>
        <taxon>Bacteria</taxon>
        <taxon>Bacillati</taxon>
        <taxon>Actinomycetota</taxon>
        <taxon>Actinomycetes</taxon>
        <taxon>Micrococcales</taxon>
        <taxon>Microbacteriaceae</taxon>
        <taxon>Amnibacterium</taxon>
    </lineage>
</organism>
<evidence type="ECO:0000259" key="2">
    <source>
        <dbReference type="Pfam" id="PF01575"/>
    </source>
</evidence>
<keyword evidence="4" id="KW-1185">Reference proteome</keyword>
<sequence>MRFDSPEALLDAVGTDLGTSDWLTVDQARIDRFADATDDHQWIHVDPERAAGGPFGATVAHGYLSLSLLAPFLFELLQVDACALVVNAGSDRVRFVSPVRAGSRIRARASIAGAERTSTGIRARTAVTLEIEGAEKPALVAETLTVFVHA</sequence>
<dbReference type="SUPFAM" id="SSF54637">
    <property type="entry name" value="Thioesterase/thiol ester dehydrase-isomerase"/>
    <property type="match status" value="1"/>
</dbReference>
<dbReference type="InterPro" id="IPR002539">
    <property type="entry name" value="MaoC-like_dom"/>
</dbReference>
<dbReference type="Gene3D" id="3.10.129.10">
    <property type="entry name" value="Hotdog Thioesterase"/>
    <property type="match status" value="1"/>
</dbReference>
<name>A0A4R7FKB3_9MICO</name>
<evidence type="ECO:0000313" key="4">
    <source>
        <dbReference type="Proteomes" id="UP000295344"/>
    </source>
</evidence>
<dbReference type="Proteomes" id="UP000295344">
    <property type="component" value="Unassembled WGS sequence"/>
</dbReference>
<dbReference type="AlphaFoldDB" id="A0A4R7FKB3"/>
<accession>A0A4R7FKB3</accession>
<dbReference type="RefSeq" id="WP_133765938.1">
    <property type="nucleotide sequence ID" value="NZ_BAAARP010000002.1"/>
</dbReference>
<dbReference type="PANTHER" id="PTHR42993">
    <property type="entry name" value="MAOC-LIKE DEHYDRATASE DOMAIN-CONTAINING PROTEIN"/>
    <property type="match status" value="1"/>
</dbReference>
<dbReference type="Pfam" id="PF01575">
    <property type="entry name" value="MaoC_dehydratas"/>
    <property type="match status" value="1"/>
</dbReference>
<dbReference type="PANTHER" id="PTHR42993:SF1">
    <property type="entry name" value="MAOC-LIKE DEHYDRATASE DOMAIN-CONTAINING PROTEIN"/>
    <property type="match status" value="1"/>
</dbReference>
<evidence type="ECO:0000256" key="1">
    <source>
        <dbReference type="ARBA" id="ARBA00005254"/>
    </source>
</evidence>
<dbReference type="EMBL" id="SOAM01000002">
    <property type="protein sequence ID" value="TDS76790.1"/>
    <property type="molecule type" value="Genomic_DNA"/>
</dbReference>
<feature type="domain" description="MaoC-like" evidence="2">
    <location>
        <begin position="12"/>
        <end position="121"/>
    </location>
</feature>
<dbReference type="CDD" id="cd03450">
    <property type="entry name" value="NodN"/>
    <property type="match status" value="1"/>
</dbReference>
<dbReference type="OrthoDB" id="9801735at2"/>
<evidence type="ECO:0000313" key="3">
    <source>
        <dbReference type="EMBL" id="TDS76790.1"/>
    </source>
</evidence>
<gene>
    <name evidence="3" type="ORF">CLV52_1725</name>
</gene>
<dbReference type="InterPro" id="IPR039375">
    <property type="entry name" value="NodN-like"/>
</dbReference>
<reference evidence="3 4" key="1">
    <citation type="submission" date="2019-03" db="EMBL/GenBank/DDBJ databases">
        <title>Genomic Encyclopedia of Archaeal and Bacterial Type Strains, Phase II (KMG-II): from individual species to whole genera.</title>
        <authorList>
            <person name="Goeker M."/>
        </authorList>
    </citation>
    <scope>NUCLEOTIDE SEQUENCE [LARGE SCALE GENOMIC DNA]</scope>
    <source>
        <strain evidence="3 4">DSM 24782</strain>
    </source>
</reference>
<proteinExistence type="inferred from homology"/>
<protein>
    <submittedName>
        <fullName evidence="3">Acyl dehydratase</fullName>
    </submittedName>
</protein>
<comment type="similarity">
    <text evidence="1">Belongs to the enoyl-CoA hydratase/isomerase family.</text>
</comment>